<dbReference type="InterPro" id="IPR011989">
    <property type="entry name" value="ARM-like"/>
</dbReference>
<dbReference type="GO" id="GO:0000796">
    <property type="term" value="C:condensin complex"/>
    <property type="evidence" value="ECO:0007669"/>
    <property type="project" value="InterPro"/>
</dbReference>
<accession>A0AAV6HJZ0</accession>
<keyword evidence="3" id="KW-0158">Chromosome</keyword>
<dbReference type="InterPro" id="IPR027165">
    <property type="entry name" value="CND3"/>
</dbReference>
<protein>
    <recommendedName>
        <fullName evidence="9">Nuclear condensin complex subunit 3 C-terminal domain-containing protein</fullName>
    </recommendedName>
</protein>
<evidence type="ECO:0000256" key="2">
    <source>
        <dbReference type="ARBA" id="ARBA00006533"/>
    </source>
</evidence>
<reference evidence="10 11" key="1">
    <citation type="submission" date="2020-10" db="EMBL/GenBank/DDBJ databases">
        <title>Chromosome-scale genome assembly of the Allis shad, Alosa alosa.</title>
        <authorList>
            <person name="Margot Z."/>
            <person name="Christophe K."/>
            <person name="Cabau C."/>
            <person name="Louis A."/>
            <person name="Berthelot C."/>
            <person name="Parey E."/>
            <person name="Roest Crollius H."/>
            <person name="Montfort J."/>
            <person name="Robinson-Rechavi M."/>
            <person name="Bucao C."/>
            <person name="Bouchez O."/>
            <person name="Gislard M."/>
            <person name="Lluch J."/>
            <person name="Milhes M."/>
            <person name="Lampietro C."/>
            <person name="Lopez Roques C."/>
            <person name="Donnadieu C."/>
            <person name="Braasch I."/>
            <person name="Desvignes T."/>
            <person name="Postlethwait J."/>
            <person name="Bobe J."/>
            <person name="Guiguen Y."/>
        </authorList>
    </citation>
    <scope>NUCLEOTIDE SEQUENCE [LARGE SCALE GENOMIC DNA]</scope>
    <source>
        <strain evidence="10">M-15738</strain>
        <tissue evidence="10">Blood</tissue>
    </source>
</reference>
<proteinExistence type="inferred from homology"/>
<comment type="subcellular location">
    <subcellularLocation>
        <location evidence="1">Chromosome</location>
    </subcellularLocation>
</comment>
<evidence type="ECO:0000256" key="3">
    <source>
        <dbReference type="ARBA" id="ARBA00022454"/>
    </source>
</evidence>
<keyword evidence="11" id="KW-1185">Reference proteome</keyword>
<dbReference type="SUPFAM" id="SSF48371">
    <property type="entry name" value="ARM repeat"/>
    <property type="match status" value="1"/>
</dbReference>
<evidence type="ECO:0000256" key="1">
    <source>
        <dbReference type="ARBA" id="ARBA00004286"/>
    </source>
</evidence>
<dbReference type="GO" id="GO:0007076">
    <property type="term" value="P:mitotic chromosome condensation"/>
    <property type="evidence" value="ECO:0007669"/>
    <property type="project" value="InterPro"/>
</dbReference>
<evidence type="ECO:0000313" key="10">
    <source>
        <dbReference type="EMBL" id="KAG5285866.1"/>
    </source>
</evidence>
<dbReference type="FunFam" id="1.25.10.10:FF:000461">
    <property type="entry name" value="Non-SMC condensin I complex, subunit G"/>
    <property type="match status" value="1"/>
</dbReference>
<feature type="compositionally biased region" description="Polar residues" evidence="8">
    <location>
        <begin position="702"/>
        <end position="718"/>
    </location>
</feature>
<keyword evidence="5" id="KW-0498">Mitosis</keyword>
<evidence type="ECO:0000256" key="6">
    <source>
        <dbReference type="ARBA" id="ARBA00023067"/>
    </source>
</evidence>
<feature type="region of interest" description="Disordered" evidence="8">
    <location>
        <begin position="963"/>
        <end position="1027"/>
    </location>
</feature>
<dbReference type="Gene3D" id="1.25.10.10">
    <property type="entry name" value="Leucine-rich Repeat Variant"/>
    <property type="match status" value="2"/>
</dbReference>
<organism evidence="10 11">
    <name type="scientific">Alosa alosa</name>
    <name type="common">allis shad</name>
    <dbReference type="NCBI Taxonomy" id="278164"/>
    <lineage>
        <taxon>Eukaryota</taxon>
        <taxon>Metazoa</taxon>
        <taxon>Chordata</taxon>
        <taxon>Craniata</taxon>
        <taxon>Vertebrata</taxon>
        <taxon>Euteleostomi</taxon>
        <taxon>Actinopterygii</taxon>
        <taxon>Neopterygii</taxon>
        <taxon>Teleostei</taxon>
        <taxon>Clupei</taxon>
        <taxon>Clupeiformes</taxon>
        <taxon>Clupeoidei</taxon>
        <taxon>Clupeidae</taxon>
        <taxon>Alosa</taxon>
    </lineage>
</organism>
<dbReference type="PANTHER" id="PTHR14418">
    <property type="entry name" value="CONDENSIN COMPLEX SUBUNIT 3-RELATED"/>
    <property type="match status" value="1"/>
</dbReference>
<dbReference type="GO" id="GO:0000793">
    <property type="term" value="C:condensed chromosome"/>
    <property type="evidence" value="ECO:0007669"/>
    <property type="project" value="TreeGrafter"/>
</dbReference>
<evidence type="ECO:0000259" key="9">
    <source>
        <dbReference type="Pfam" id="PF12719"/>
    </source>
</evidence>
<dbReference type="InterPro" id="IPR016024">
    <property type="entry name" value="ARM-type_fold"/>
</dbReference>
<dbReference type="GO" id="GO:0051301">
    <property type="term" value="P:cell division"/>
    <property type="evidence" value="ECO:0007669"/>
    <property type="project" value="UniProtKB-KW"/>
</dbReference>
<comment type="similarity">
    <text evidence="2">Belongs to the CND3 (condensin subunit 3) family.</text>
</comment>
<evidence type="ECO:0000256" key="7">
    <source>
        <dbReference type="ARBA" id="ARBA00023306"/>
    </source>
</evidence>
<feature type="region of interest" description="Disordered" evidence="8">
    <location>
        <begin position="698"/>
        <end position="729"/>
    </location>
</feature>
<dbReference type="Proteomes" id="UP000823561">
    <property type="component" value="Chromosome 1"/>
</dbReference>
<evidence type="ECO:0000256" key="8">
    <source>
        <dbReference type="SAM" id="MobiDB-lite"/>
    </source>
</evidence>
<comment type="caution">
    <text evidence="10">The sequence shown here is derived from an EMBL/GenBank/DDBJ whole genome shotgun (WGS) entry which is preliminary data.</text>
</comment>
<gene>
    <name evidence="10" type="ORF">AALO_G00008360</name>
</gene>
<keyword evidence="4" id="KW-0132">Cell division</keyword>
<evidence type="ECO:0000256" key="4">
    <source>
        <dbReference type="ARBA" id="ARBA00022618"/>
    </source>
</evidence>
<dbReference type="EMBL" id="JADWDJ010000001">
    <property type="protein sequence ID" value="KAG5285866.1"/>
    <property type="molecule type" value="Genomic_DNA"/>
</dbReference>
<dbReference type="AlphaFoldDB" id="A0AAV6HJZ0"/>
<dbReference type="PANTHER" id="PTHR14418:SF5">
    <property type="entry name" value="CONDENSIN COMPLEX SUBUNIT 3"/>
    <property type="match status" value="1"/>
</dbReference>
<keyword evidence="7" id="KW-0131">Cell cycle</keyword>
<dbReference type="InterPro" id="IPR025977">
    <property type="entry name" value="Cnd3_C"/>
</dbReference>
<keyword evidence="6" id="KW-0226">DNA condensation</keyword>
<feature type="domain" description="Nuclear condensin complex subunit 3 C-terminal" evidence="9">
    <location>
        <begin position="596"/>
        <end position="901"/>
    </location>
</feature>
<name>A0AAV6HJZ0_9TELE</name>
<dbReference type="Pfam" id="PF12719">
    <property type="entry name" value="Cnd3"/>
    <property type="match status" value="1"/>
</dbReference>
<dbReference type="GO" id="GO:0005737">
    <property type="term" value="C:cytoplasm"/>
    <property type="evidence" value="ECO:0007669"/>
    <property type="project" value="TreeGrafter"/>
</dbReference>
<sequence length="1043" mass="117153">MWAICKHFIRIGYLTPSQLGADRRTSLKKANMTADNDIEIKEAFQRAQKAHNNKAKLAASLKSRYNKLEDKTAFHEEFIHYLKYAMIVYKREPAVENVIDFATKFATSFETTISEGQEEEEEEEEENPFLNFLFTFLLESHNANSHAVRFRVCQLINKLLGSMSENALIDDDLFDRIHETMLIRVTDKFPNIRIQAALAMARLQEPQNPDCPTMKAYMLILENDSNPEVRRAVLSCIAPSTISLPKILKRTRDVKEKVRKLAYEVLAEKVHMRALTIAQRVSLLQQGLHDSSECVKEVVKCNLLPAWLRLLDGKVLDLLHRLDVENCAEIAFEVLHALFSRAESLEELLQGGVSLDGRKLIPVDALTCENVLYWRALCEFVKQKGDQGEEILEQLVPEAVIFAEYLYGYLKRIPILGEEQMADDTQLEMVLTREFIGKQLILLVGCLDTAEEGGRKRVLAVLQEMLVLPNTPISLISLLVEKLMNVLKDDDRRIEMIAEIISEVREPIVHVNEPIDENENRKKQVKLAEVKVHIMEAKQALEDCISAQDFSHAAELKDRISELETRRAQLVAEAAQPDSKEKEVRVEKSDPETLLKCLTMCVELMKQMNIKKGIRPSINALIESLVLPGIANPNTAVRNMAVVCLGTCALHSKDLANRHLVLLLQISQLDEPKIRISAVRALIDQLLLNGLDIVGQSPAAKPTQNTDALNDSDSQSNRPAEEVESEDGQSTVQSILMMLTDFLDSEVVELRTEVAEGLAKLMYCGRISSPKLLSRLVLLWYNPVTEDDTKLRHCLGVFLQLYARESRAHQECIEESFLPTIRTLTQAPATSPLAEVDVSNVAELLTELTRSSVLIRPNKDVALQGLSVHDSLAVRLCNEILRDPRAPEVRLYTKSLSCLQLSTEDGPLTKDLLLLLQEIQEEVKDKICLRALEKITSRLKCNQKKDPKTQDTTLQALDENAGDVEDIGVKRPRRGGQKKTAVARARKGSKARESSEESDGENIPDTPVVQRPTRRGKAAAAAAVADKTKQDLATLLDQEANGS</sequence>
<evidence type="ECO:0000313" key="11">
    <source>
        <dbReference type="Proteomes" id="UP000823561"/>
    </source>
</evidence>
<evidence type="ECO:0000256" key="5">
    <source>
        <dbReference type="ARBA" id="ARBA00022776"/>
    </source>
</evidence>